<dbReference type="Proteomes" id="UP000823405">
    <property type="component" value="Unassembled WGS sequence"/>
</dbReference>
<proteinExistence type="predicted"/>
<accession>A0A9P6RET9</accession>
<protein>
    <submittedName>
        <fullName evidence="1">Uncharacterized protein</fullName>
    </submittedName>
</protein>
<evidence type="ECO:0000313" key="1">
    <source>
        <dbReference type="EMBL" id="KAG0316086.1"/>
    </source>
</evidence>
<sequence>MARILDPLLWKAVPPFSKEDENDMLDSQFATIADVALRPYKYWDAFRGIVVQDYHFSNLKQGVVADMVSSCRAGWKSVDIPTLDTAAAEALISQPFDFADTADPMPNLHLTTFVAVHDYSQDIGREWLESAVTKFEVQELIDFDSTTTAVLKPWACERTLKVFAAKVTGIPRLDVTKTSMDAHAEVDSRRPTQTKVRSSKGKYTNASQVSFTWKN</sequence>
<dbReference type="EMBL" id="JAAAIN010000330">
    <property type="protein sequence ID" value="KAG0316086.1"/>
    <property type="molecule type" value="Genomic_DNA"/>
</dbReference>
<dbReference type="AlphaFoldDB" id="A0A9P6RET9"/>
<organism evidence="1 2">
    <name type="scientific">Linnemannia gamsii</name>
    <dbReference type="NCBI Taxonomy" id="64522"/>
    <lineage>
        <taxon>Eukaryota</taxon>
        <taxon>Fungi</taxon>
        <taxon>Fungi incertae sedis</taxon>
        <taxon>Mucoromycota</taxon>
        <taxon>Mortierellomycotina</taxon>
        <taxon>Mortierellomycetes</taxon>
        <taxon>Mortierellales</taxon>
        <taxon>Mortierellaceae</taxon>
        <taxon>Linnemannia</taxon>
    </lineage>
</organism>
<reference evidence="1" key="1">
    <citation type="journal article" date="2020" name="Fungal Divers.">
        <title>Resolving the Mortierellaceae phylogeny through synthesis of multi-gene phylogenetics and phylogenomics.</title>
        <authorList>
            <person name="Vandepol N."/>
            <person name="Liber J."/>
            <person name="Desiro A."/>
            <person name="Na H."/>
            <person name="Kennedy M."/>
            <person name="Barry K."/>
            <person name="Grigoriev I.V."/>
            <person name="Miller A.N."/>
            <person name="O'Donnell K."/>
            <person name="Stajich J.E."/>
            <person name="Bonito G."/>
        </authorList>
    </citation>
    <scope>NUCLEOTIDE SEQUENCE</scope>
    <source>
        <strain evidence="1">NVP60</strain>
    </source>
</reference>
<dbReference type="OrthoDB" id="10651704at2759"/>
<keyword evidence="2" id="KW-1185">Reference proteome</keyword>
<name>A0A9P6RET9_9FUNG</name>
<evidence type="ECO:0000313" key="2">
    <source>
        <dbReference type="Proteomes" id="UP000823405"/>
    </source>
</evidence>
<comment type="caution">
    <text evidence="1">The sequence shown here is derived from an EMBL/GenBank/DDBJ whole genome shotgun (WGS) entry which is preliminary data.</text>
</comment>
<gene>
    <name evidence="1" type="ORF">BGZ97_007431</name>
</gene>